<dbReference type="Gene3D" id="3.30.1370.120">
    <property type="match status" value="1"/>
</dbReference>
<gene>
    <name evidence="2" type="ORF">Thiowin_01785</name>
</gene>
<dbReference type="EMBL" id="CP121472">
    <property type="protein sequence ID" value="WPL16811.1"/>
    <property type="molecule type" value="Genomic_DNA"/>
</dbReference>
<dbReference type="InterPro" id="IPR038591">
    <property type="entry name" value="NolW-like_sf"/>
</dbReference>
<dbReference type="Pfam" id="PF03958">
    <property type="entry name" value="Secretin_N"/>
    <property type="match status" value="1"/>
</dbReference>
<dbReference type="InterPro" id="IPR005644">
    <property type="entry name" value="NolW-like"/>
</dbReference>
<keyword evidence="3" id="KW-1185">Reference proteome</keyword>
<evidence type="ECO:0000313" key="2">
    <source>
        <dbReference type="EMBL" id="WPL16811.1"/>
    </source>
</evidence>
<name>A0ABZ0S9R5_9GAMM</name>
<feature type="domain" description="NolW-like" evidence="1">
    <location>
        <begin position="44"/>
        <end position="98"/>
    </location>
</feature>
<dbReference type="Proteomes" id="UP001432180">
    <property type="component" value="Chromosome"/>
</dbReference>
<accession>A0ABZ0S9R5</accession>
<protein>
    <submittedName>
        <fullName evidence="2">Type II secretory pathway, component HofQ</fullName>
    </submittedName>
</protein>
<evidence type="ECO:0000259" key="1">
    <source>
        <dbReference type="Pfam" id="PF03958"/>
    </source>
</evidence>
<evidence type="ECO:0000313" key="3">
    <source>
        <dbReference type="Proteomes" id="UP001432180"/>
    </source>
</evidence>
<dbReference type="RefSeq" id="WP_328987344.1">
    <property type="nucleotide sequence ID" value="NZ_CP121472.1"/>
</dbReference>
<proteinExistence type="predicted"/>
<organism evidence="2 3">
    <name type="scientific">Thiorhodovibrio winogradskyi</name>
    <dbReference type="NCBI Taxonomy" id="77007"/>
    <lineage>
        <taxon>Bacteria</taxon>
        <taxon>Pseudomonadati</taxon>
        <taxon>Pseudomonadota</taxon>
        <taxon>Gammaproteobacteria</taxon>
        <taxon>Chromatiales</taxon>
        <taxon>Chromatiaceae</taxon>
        <taxon>Thiorhodovibrio</taxon>
    </lineage>
</organism>
<reference evidence="2 3" key="1">
    <citation type="journal article" date="2023" name="Microorganisms">
        <title>Thiorhodovibrio frisius and Trv. litoralis spp. nov., Two Novel Members from a Clade of Fastidious Purple Sulfur Bacteria That Exhibit Unique Red-Shifted Light-Harvesting Capabilities.</title>
        <authorList>
            <person name="Methner A."/>
            <person name="Kuzyk S.B."/>
            <person name="Petersen J."/>
            <person name="Bauer S."/>
            <person name="Brinkmann H."/>
            <person name="Sichau K."/>
            <person name="Wanner G."/>
            <person name="Wolf J."/>
            <person name="Neumann-Schaal M."/>
            <person name="Henke P."/>
            <person name="Tank M."/>
            <person name="Sproer C."/>
            <person name="Bunk B."/>
            <person name="Overmann J."/>
        </authorList>
    </citation>
    <scope>NUCLEOTIDE SEQUENCE [LARGE SCALE GENOMIC DNA]</scope>
    <source>
        <strain evidence="2 3">DSM 6702</strain>
    </source>
</reference>
<sequence length="276" mass="30415">MKPRISYPSRSLWPGPLRLCLGLLMMAFILPAAIAADGRDFAYLPVYSQPAEDLVAVLRPMAGGGSVLAHRNQIIVRGTPEEIAAVSEALERLDQPARRLMIEVRLADRSAGQRGGRYLDGGWERGDGQDSVSIHAGTREIRTRRRDDSVQRVQTLDGRPALIRTGLWRPVTTFAGVDPYSGGVVLGQGVQSIDTGFQVLPRTHGDQVTLELYQQDEQALPNGRLRGGSAQTVLRGYLGEWLDIGGQQQLEATNGRRWTTGHAEERHLQVRVRPLD</sequence>